<evidence type="ECO:0000313" key="1">
    <source>
        <dbReference type="EMBL" id="TDK29993.1"/>
    </source>
</evidence>
<dbReference type="Pfam" id="PF07021">
    <property type="entry name" value="MetW"/>
    <property type="match status" value="1"/>
</dbReference>
<organism evidence="1 2">
    <name type="scientific">Luteimonas terrae</name>
    <dbReference type="NCBI Taxonomy" id="1530191"/>
    <lineage>
        <taxon>Bacteria</taxon>
        <taxon>Pseudomonadati</taxon>
        <taxon>Pseudomonadota</taxon>
        <taxon>Gammaproteobacteria</taxon>
        <taxon>Lysobacterales</taxon>
        <taxon>Lysobacteraceae</taxon>
        <taxon>Luteimonas</taxon>
    </lineage>
</organism>
<accession>A0A4R5U7F5</accession>
<evidence type="ECO:0008006" key="3">
    <source>
        <dbReference type="Google" id="ProtNLM"/>
    </source>
</evidence>
<evidence type="ECO:0000313" key="2">
    <source>
        <dbReference type="Proteomes" id="UP000295543"/>
    </source>
</evidence>
<dbReference type="OrthoDB" id="9792690at2"/>
<sequence>MSTEFDSRYTQYQLDRSPVRKWVRQIYLERAASLVRGPTLDFGCGVGELLRRLPAGSKGLEYNTATVEHCRREGLDVAPYDGFEDDWGLTALSTKPGFESMVVSHVLEHLNAPMEVFVKLLGAASRLGVRRVLVTVPGQAGFRIDPTHLTFVDRSMLLDEAMLASTGFRPVRDGYFPGDLRWIGDWFPHHELQVVYERSPAT</sequence>
<name>A0A4R5U7F5_9GAMM</name>
<protein>
    <recommendedName>
        <fullName evidence="3">Class I SAM-dependent methyltransferase</fullName>
    </recommendedName>
</protein>
<keyword evidence="2" id="KW-1185">Reference proteome</keyword>
<proteinExistence type="predicted"/>
<dbReference type="Gene3D" id="3.40.50.150">
    <property type="entry name" value="Vaccinia Virus protein VP39"/>
    <property type="match status" value="1"/>
</dbReference>
<dbReference type="InterPro" id="IPR029063">
    <property type="entry name" value="SAM-dependent_MTases_sf"/>
</dbReference>
<reference evidence="1 2" key="1">
    <citation type="submission" date="2019-03" db="EMBL/GenBank/DDBJ databases">
        <title>Luteimonas zhaokaii sp.nov., isolated from the rectal contents of Plateau pika in Yushu, Qinghai Province, China.</title>
        <authorList>
            <person name="Zhang G."/>
        </authorList>
    </citation>
    <scope>NUCLEOTIDE SEQUENCE [LARGE SCALE GENOMIC DNA]</scope>
    <source>
        <strain evidence="1 2">THG-MD21</strain>
    </source>
</reference>
<dbReference type="InterPro" id="IPR010743">
    <property type="entry name" value="Methionine_synth_MetW"/>
</dbReference>
<dbReference type="Proteomes" id="UP000295543">
    <property type="component" value="Unassembled WGS sequence"/>
</dbReference>
<gene>
    <name evidence="1" type="ORF">E2F49_12375</name>
</gene>
<dbReference type="EMBL" id="SMTG01000005">
    <property type="protein sequence ID" value="TDK29993.1"/>
    <property type="molecule type" value="Genomic_DNA"/>
</dbReference>
<dbReference type="AlphaFoldDB" id="A0A4R5U7F5"/>
<dbReference type="RefSeq" id="WP_133394187.1">
    <property type="nucleotide sequence ID" value="NZ_SMTG01000005.1"/>
</dbReference>
<dbReference type="SUPFAM" id="SSF53335">
    <property type="entry name" value="S-adenosyl-L-methionine-dependent methyltransferases"/>
    <property type="match status" value="1"/>
</dbReference>
<comment type="caution">
    <text evidence="1">The sequence shown here is derived from an EMBL/GenBank/DDBJ whole genome shotgun (WGS) entry which is preliminary data.</text>
</comment>